<dbReference type="Gene3D" id="6.10.250.690">
    <property type="match status" value="1"/>
</dbReference>
<keyword evidence="6 10" id="KW-0238">DNA-binding</keyword>
<dbReference type="Pfam" id="PF00486">
    <property type="entry name" value="Trans_reg_C"/>
    <property type="match status" value="1"/>
</dbReference>
<keyword evidence="2" id="KW-0963">Cytoplasm</keyword>
<keyword evidence="4" id="KW-0902">Two-component regulatory system</keyword>
<reference evidence="13 14" key="1">
    <citation type="submission" date="2024-04" db="EMBL/GenBank/DDBJ databases">
        <title>draft genome sequnece of Paenibacillus filicis.</title>
        <authorList>
            <person name="Kim D.-U."/>
        </authorList>
    </citation>
    <scope>NUCLEOTIDE SEQUENCE [LARGE SCALE GENOMIC DNA]</scope>
    <source>
        <strain evidence="13 14">KACC14197</strain>
    </source>
</reference>
<gene>
    <name evidence="13" type="ORF">WMW72_21925</name>
</gene>
<comment type="caution">
    <text evidence="13">The sequence shown here is derived from an EMBL/GenBank/DDBJ whole genome shotgun (WGS) entry which is preliminary data.</text>
</comment>
<evidence type="ECO:0000256" key="10">
    <source>
        <dbReference type="PROSITE-ProRule" id="PRU01091"/>
    </source>
</evidence>
<evidence type="ECO:0000256" key="4">
    <source>
        <dbReference type="ARBA" id="ARBA00023012"/>
    </source>
</evidence>
<evidence type="ECO:0000256" key="5">
    <source>
        <dbReference type="ARBA" id="ARBA00023015"/>
    </source>
</evidence>
<evidence type="ECO:0000256" key="6">
    <source>
        <dbReference type="ARBA" id="ARBA00023125"/>
    </source>
</evidence>
<evidence type="ECO:0000259" key="12">
    <source>
        <dbReference type="PROSITE" id="PS51755"/>
    </source>
</evidence>
<feature type="domain" description="OmpR/PhoB-type" evidence="12">
    <location>
        <begin position="131"/>
        <end position="230"/>
    </location>
</feature>
<evidence type="ECO:0000256" key="9">
    <source>
        <dbReference type="PROSITE-ProRule" id="PRU00169"/>
    </source>
</evidence>
<dbReference type="PANTHER" id="PTHR48111">
    <property type="entry name" value="REGULATOR OF RPOS"/>
    <property type="match status" value="1"/>
</dbReference>
<evidence type="ECO:0000313" key="13">
    <source>
        <dbReference type="EMBL" id="MEK8130569.1"/>
    </source>
</evidence>
<proteinExistence type="predicted"/>
<keyword evidence="3 9" id="KW-0597">Phosphoprotein</keyword>
<evidence type="ECO:0000256" key="3">
    <source>
        <dbReference type="ARBA" id="ARBA00022553"/>
    </source>
</evidence>
<sequence length="236" mass="27151">MQKIHVLVVDDEWNMRNLLRIYLSKSGFQVTEASGGSEALSVIKQSSFDLIILDVMMPDMDGWDVCKKIRKVNQSPILMLTARTETQDKVHGFNVGADDYVVKPFEPEELIARVFALIRRAGMAETQPSPIETISYRGILIDSKSRQVFVNEQPVEYTPKEFELLRYMAEHPNRAFSREVLLEQVWGDDYFGDIRTVDTHVKNIREKLRQAGLNDTPVQTVWGVGYRFHAIEDRDS</sequence>
<feature type="domain" description="Response regulatory" evidence="11">
    <location>
        <begin position="5"/>
        <end position="118"/>
    </location>
</feature>
<dbReference type="Gene3D" id="3.40.50.2300">
    <property type="match status" value="1"/>
</dbReference>
<feature type="DNA-binding region" description="OmpR/PhoB-type" evidence="10">
    <location>
        <begin position="131"/>
        <end position="230"/>
    </location>
</feature>
<keyword evidence="8" id="KW-0804">Transcription</keyword>
<dbReference type="EMBL" id="JBBPCC010000015">
    <property type="protein sequence ID" value="MEK8130569.1"/>
    <property type="molecule type" value="Genomic_DNA"/>
</dbReference>
<dbReference type="Pfam" id="PF00072">
    <property type="entry name" value="Response_reg"/>
    <property type="match status" value="1"/>
</dbReference>
<keyword evidence="14" id="KW-1185">Reference proteome</keyword>
<accession>A0ABU9DNX1</accession>
<organism evidence="13 14">
    <name type="scientific">Paenibacillus filicis</name>
    <dbReference type="NCBI Taxonomy" id="669464"/>
    <lineage>
        <taxon>Bacteria</taxon>
        <taxon>Bacillati</taxon>
        <taxon>Bacillota</taxon>
        <taxon>Bacilli</taxon>
        <taxon>Bacillales</taxon>
        <taxon>Paenibacillaceae</taxon>
        <taxon>Paenibacillus</taxon>
    </lineage>
</organism>
<dbReference type="InterPro" id="IPR016032">
    <property type="entry name" value="Sig_transdc_resp-reg_C-effctor"/>
</dbReference>
<dbReference type="InterPro" id="IPR036388">
    <property type="entry name" value="WH-like_DNA-bd_sf"/>
</dbReference>
<dbReference type="InterPro" id="IPR001867">
    <property type="entry name" value="OmpR/PhoB-type_DNA-bd"/>
</dbReference>
<evidence type="ECO:0000256" key="1">
    <source>
        <dbReference type="ARBA" id="ARBA00004496"/>
    </source>
</evidence>
<evidence type="ECO:0000256" key="7">
    <source>
        <dbReference type="ARBA" id="ARBA00023159"/>
    </source>
</evidence>
<keyword evidence="5" id="KW-0805">Transcription regulation</keyword>
<evidence type="ECO:0000256" key="2">
    <source>
        <dbReference type="ARBA" id="ARBA00022490"/>
    </source>
</evidence>
<evidence type="ECO:0000313" key="14">
    <source>
        <dbReference type="Proteomes" id="UP001469365"/>
    </source>
</evidence>
<dbReference type="SMART" id="SM00862">
    <property type="entry name" value="Trans_reg_C"/>
    <property type="match status" value="1"/>
</dbReference>
<keyword evidence="7" id="KW-0010">Activator</keyword>
<dbReference type="InterPro" id="IPR011006">
    <property type="entry name" value="CheY-like_superfamily"/>
</dbReference>
<name>A0ABU9DNX1_9BACL</name>
<dbReference type="CDD" id="cd00383">
    <property type="entry name" value="trans_reg_C"/>
    <property type="match status" value="1"/>
</dbReference>
<dbReference type="Proteomes" id="UP001469365">
    <property type="component" value="Unassembled WGS sequence"/>
</dbReference>
<dbReference type="PROSITE" id="PS51755">
    <property type="entry name" value="OMPR_PHOB"/>
    <property type="match status" value="1"/>
</dbReference>
<evidence type="ECO:0000259" key="11">
    <source>
        <dbReference type="PROSITE" id="PS50110"/>
    </source>
</evidence>
<comment type="subcellular location">
    <subcellularLocation>
        <location evidence="1">Cytoplasm</location>
    </subcellularLocation>
</comment>
<dbReference type="InterPro" id="IPR039420">
    <property type="entry name" value="WalR-like"/>
</dbReference>
<dbReference type="RefSeq" id="WP_341417706.1">
    <property type="nucleotide sequence ID" value="NZ_JBBPCC010000015.1"/>
</dbReference>
<dbReference type="PANTHER" id="PTHR48111:SF44">
    <property type="entry name" value="TRANSCRIPTIONAL REGULATORY PROTEIN RESD"/>
    <property type="match status" value="1"/>
</dbReference>
<feature type="modified residue" description="4-aspartylphosphate" evidence="9">
    <location>
        <position position="54"/>
    </location>
</feature>
<dbReference type="Gene3D" id="1.10.10.10">
    <property type="entry name" value="Winged helix-like DNA-binding domain superfamily/Winged helix DNA-binding domain"/>
    <property type="match status" value="1"/>
</dbReference>
<evidence type="ECO:0000256" key="8">
    <source>
        <dbReference type="ARBA" id="ARBA00023163"/>
    </source>
</evidence>
<dbReference type="SMART" id="SM00448">
    <property type="entry name" value="REC"/>
    <property type="match status" value="1"/>
</dbReference>
<dbReference type="SUPFAM" id="SSF52172">
    <property type="entry name" value="CheY-like"/>
    <property type="match status" value="1"/>
</dbReference>
<dbReference type="SUPFAM" id="SSF46894">
    <property type="entry name" value="C-terminal effector domain of the bipartite response regulators"/>
    <property type="match status" value="1"/>
</dbReference>
<dbReference type="InterPro" id="IPR001789">
    <property type="entry name" value="Sig_transdc_resp-reg_receiver"/>
</dbReference>
<protein>
    <submittedName>
        <fullName evidence="13">Response regulator transcription factor</fullName>
    </submittedName>
</protein>
<dbReference type="PROSITE" id="PS50110">
    <property type="entry name" value="RESPONSE_REGULATORY"/>
    <property type="match status" value="1"/>
</dbReference>
<dbReference type="CDD" id="cd17574">
    <property type="entry name" value="REC_OmpR"/>
    <property type="match status" value="1"/>
</dbReference>